<dbReference type="GO" id="GO:0048699">
    <property type="term" value="P:generation of neurons"/>
    <property type="evidence" value="ECO:0007669"/>
    <property type="project" value="UniProtKB-ARBA"/>
</dbReference>
<evidence type="ECO:0000259" key="8">
    <source>
        <dbReference type="PROSITE" id="PS50132"/>
    </source>
</evidence>
<dbReference type="Pfam" id="PF02196">
    <property type="entry name" value="RBD"/>
    <property type="match status" value="1"/>
</dbReference>
<dbReference type="PROSITE" id="PS50877">
    <property type="entry name" value="GOLOCO"/>
    <property type="match status" value="1"/>
</dbReference>
<feature type="compositionally biased region" description="Polar residues" evidence="5">
    <location>
        <begin position="121"/>
        <end position="134"/>
    </location>
</feature>
<dbReference type="SUPFAM" id="SSF54236">
    <property type="entry name" value="Ubiquitin-like"/>
    <property type="match status" value="2"/>
</dbReference>
<dbReference type="CDD" id="cd17067">
    <property type="entry name" value="RBD2_RGS12_like"/>
    <property type="match status" value="1"/>
</dbReference>
<keyword evidence="2" id="KW-0343">GTPase activation</keyword>
<dbReference type="PROSITE" id="PS50898">
    <property type="entry name" value="RBD"/>
    <property type="match status" value="2"/>
</dbReference>
<dbReference type="CDD" id="cd01817">
    <property type="entry name" value="RBD1_RGS12_like"/>
    <property type="match status" value="1"/>
</dbReference>
<comment type="caution">
    <text evidence="10">The sequence shown here is derived from an EMBL/GenBank/DDBJ whole genome shotgun (WGS) entry which is preliminary data.</text>
</comment>
<feature type="compositionally biased region" description="Basic and acidic residues" evidence="5">
    <location>
        <begin position="957"/>
        <end position="967"/>
    </location>
</feature>
<proteinExistence type="predicted"/>
<dbReference type="SMART" id="SM00228">
    <property type="entry name" value="PDZ"/>
    <property type="match status" value="1"/>
</dbReference>
<dbReference type="GO" id="GO:0005886">
    <property type="term" value="C:plasma membrane"/>
    <property type="evidence" value="ECO:0007669"/>
    <property type="project" value="TreeGrafter"/>
</dbReference>
<feature type="region of interest" description="Disordered" evidence="5">
    <location>
        <begin position="152"/>
        <end position="198"/>
    </location>
</feature>
<accession>A0A2J7QP75</accession>
<feature type="region of interest" description="Disordered" evidence="5">
    <location>
        <begin position="1473"/>
        <end position="1525"/>
    </location>
</feature>
<dbReference type="Pfam" id="PF00640">
    <property type="entry name" value="PID"/>
    <property type="match status" value="1"/>
</dbReference>
<feature type="domain" description="RBD" evidence="9">
    <location>
        <begin position="1021"/>
        <end position="1091"/>
    </location>
</feature>
<feature type="domain" description="RGS" evidence="8">
    <location>
        <begin position="781"/>
        <end position="897"/>
    </location>
</feature>
<dbReference type="SMART" id="SM00390">
    <property type="entry name" value="GoLoco"/>
    <property type="match status" value="1"/>
</dbReference>
<dbReference type="GO" id="GO:0005737">
    <property type="term" value="C:cytoplasm"/>
    <property type="evidence" value="ECO:0007669"/>
    <property type="project" value="UniProtKB-SubCell"/>
</dbReference>
<dbReference type="GO" id="GO:0007165">
    <property type="term" value="P:signal transduction"/>
    <property type="evidence" value="ECO:0007669"/>
    <property type="project" value="InterPro"/>
</dbReference>
<dbReference type="InterPro" id="IPR006020">
    <property type="entry name" value="PTB/PI_dom"/>
</dbReference>
<dbReference type="OrthoDB" id="196547at2759"/>
<evidence type="ECO:0000256" key="1">
    <source>
        <dbReference type="ARBA" id="ARBA00004496"/>
    </source>
</evidence>
<dbReference type="Pfam" id="PF00615">
    <property type="entry name" value="RGS"/>
    <property type="match status" value="1"/>
</dbReference>
<dbReference type="InterPro" id="IPR003109">
    <property type="entry name" value="GoLoco_motif"/>
</dbReference>
<feature type="domain" description="PID" evidence="6">
    <location>
        <begin position="208"/>
        <end position="315"/>
    </location>
</feature>
<dbReference type="FunCoup" id="A0A2J7QP75">
    <property type="interactions" value="712"/>
</dbReference>
<dbReference type="Gene3D" id="1.10.196.10">
    <property type="match status" value="1"/>
</dbReference>
<dbReference type="EMBL" id="NEVH01012095">
    <property type="protein sequence ID" value="PNF30397.1"/>
    <property type="molecule type" value="Genomic_DNA"/>
</dbReference>
<feature type="region of interest" description="Disordered" evidence="5">
    <location>
        <begin position="908"/>
        <end position="967"/>
    </location>
</feature>
<dbReference type="Gene3D" id="2.30.29.30">
    <property type="entry name" value="Pleckstrin-homology domain (PH domain)/Phosphotyrosine-binding domain (PTB)"/>
    <property type="match status" value="1"/>
</dbReference>
<feature type="region of interest" description="Disordered" evidence="5">
    <location>
        <begin position="492"/>
        <end position="517"/>
    </location>
</feature>
<feature type="region of interest" description="Disordered" evidence="5">
    <location>
        <begin position="742"/>
        <end position="761"/>
    </location>
</feature>
<feature type="compositionally biased region" description="Basic residues" evidence="5">
    <location>
        <begin position="944"/>
        <end position="956"/>
    </location>
</feature>
<keyword evidence="4" id="KW-0677">Repeat</keyword>
<dbReference type="PROSITE" id="PS50132">
    <property type="entry name" value="RGS"/>
    <property type="match status" value="1"/>
</dbReference>
<feature type="domain" description="PDZ" evidence="7">
    <location>
        <begin position="17"/>
        <end position="94"/>
    </location>
</feature>
<dbReference type="GO" id="GO:0005096">
    <property type="term" value="F:GTPase activator activity"/>
    <property type="evidence" value="ECO:0007669"/>
    <property type="project" value="UniProtKB-KW"/>
</dbReference>
<organism evidence="10 11">
    <name type="scientific">Cryptotermes secundus</name>
    <dbReference type="NCBI Taxonomy" id="105785"/>
    <lineage>
        <taxon>Eukaryota</taxon>
        <taxon>Metazoa</taxon>
        <taxon>Ecdysozoa</taxon>
        <taxon>Arthropoda</taxon>
        <taxon>Hexapoda</taxon>
        <taxon>Insecta</taxon>
        <taxon>Pterygota</taxon>
        <taxon>Neoptera</taxon>
        <taxon>Polyneoptera</taxon>
        <taxon>Dictyoptera</taxon>
        <taxon>Blattodea</taxon>
        <taxon>Blattoidea</taxon>
        <taxon>Termitoidae</taxon>
        <taxon>Kalotermitidae</taxon>
        <taxon>Cryptotermitinae</taxon>
        <taxon>Cryptotermes</taxon>
    </lineage>
</organism>
<dbReference type="InParanoid" id="A0A2J7QP75"/>
<dbReference type="InterPro" id="IPR001478">
    <property type="entry name" value="PDZ"/>
</dbReference>
<feature type="compositionally biased region" description="Basic and acidic residues" evidence="5">
    <location>
        <begin position="752"/>
        <end position="761"/>
    </location>
</feature>
<dbReference type="InterPro" id="IPR046995">
    <property type="entry name" value="RGS10/12/14-like"/>
</dbReference>
<dbReference type="PANTHER" id="PTHR45945">
    <property type="entry name" value="REGULATOR OF G-PROTEIN SIGNALING LOCO"/>
    <property type="match status" value="1"/>
</dbReference>
<dbReference type="SMART" id="SM00315">
    <property type="entry name" value="RGS"/>
    <property type="match status" value="1"/>
</dbReference>
<feature type="domain" description="RBD" evidence="9">
    <location>
        <begin position="1092"/>
        <end position="1162"/>
    </location>
</feature>
<feature type="compositionally biased region" description="Low complexity" evidence="5">
    <location>
        <begin position="496"/>
        <end position="508"/>
    </location>
</feature>
<dbReference type="PROSITE" id="PS01179">
    <property type="entry name" value="PID"/>
    <property type="match status" value="1"/>
</dbReference>
<feature type="compositionally biased region" description="Pro residues" evidence="5">
    <location>
        <begin position="174"/>
        <end position="186"/>
    </location>
</feature>
<dbReference type="InterPro" id="IPR003116">
    <property type="entry name" value="RBD_dom"/>
</dbReference>
<name>A0A2J7QP75_9NEOP</name>
<evidence type="ECO:0000256" key="4">
    <source>
        <dbReference type="ARBA" id="ARBA00022737"/>
    </source>
</evidence>
<dbReference type="PANTHER" id="PTHR45945:SF3">
    <property type="entry name" value="REGULATOR OF G-PROTEIN SIGNALING LOCO"/>
    <property type="match status" value="1"/>
</dbReference>
<dbReference type="SUPFAM" id="SSF50156">
    <property type="entry name" value="PDZ domain-like"/>
    <property type="match status" value="1"/>
</dbReference>
<evidence type="ECO:0008006" key="12">
    <source>
        <dbReference type="Google" id="ProtNLM"/>
    </source>
</evidence>
<feature type="region of interest" description="Disordered" evidence="5">
    <location>
        <begin position="1202"/>
        <end position="1227"/>
    </location>
</feature>
<reference evidence="10 11" key="1">
    <citation type="submission" date="2017-12" db="EMBL/GenBank/DDBJ databases">
        <title>Hemimetabolous genomes reveal molecular basis of termite eusociality.</title>
        <authorList>
            <person name="Harrison M.C."/>
            <person name="Jongepier E."/>
            <person name="Robertson H.M."/>
            <person name="Arning N."/>
            <person name="Bitard-Feildel T."/>
            <person name="Chao H."/>
            <person name="Childers C.P."/>
            <person name="Dinh H."/>
            <person name="Doddapaneni H."/>
            <person name="Dugan S."/>
            <person name="Gowin J."/>
            <person name="Greiner C."/>
            <person name="Han Y."/>
            <person name="Hu H."/>
            <person name="Hughes D.S.T."/>
            <person name="Huylmans A.-K."/>
            <person name="Kemena C."/>
            <person name="Kremer L.P.M."/>
            <person name="Lee S.L."/>
            <person name="Lopez-Ezquerra A."/>
            <person name="Mallet L."/>
            <person name="Monroy-Kuhn J.M."/>
            <person name="Moser A."/>
            <person name="Murali S.C."/>
            <person name="Muzny D.M."/>
            <person name="Otani S."/>
            <person name="Piulachs M.-D."/>
            <person name="Poelchau M."/>
            <person name="Qu J."/>
            <person name="Schaub F."/>
            <person name="Wada-Katsumata A."/>
            <person name="Worley K.C."/>
            <person name="Xie Q."/>
            <person name="Ylla G."/>
            <person name="Poulsen M."/>
            <person name="Gibbs R.A."/>
            <person name="Schal C."/>
            <person name="Richards S."/>
            <person name="Belles X."/>
            <person name="Korb J."/>
            <person name="Bornberg-Bauer E."/>
        </authorList>
    </citation>
    <scope>NUCLEOTIDE SEQUENCE [LARGE SCALE GENOMIC DNA]</scope>
    <source>
        <tissue evidence="10">Whole body</tissue>
    </source>
</reference>
<feature type="compositionally biased region" description="Low complexity" evidence="5">
    <location>
        <begin position="1499"/>
        <end position="1511"/>
    </location>
</feature>
<dbReference type="InterPro" id="IPR044926">
    <property type="entry name" value="RGS_subdomain_2"/>
</dbReference>
<feature type="region of interest" description="Disordered" evidence="5">
    <location>
        <begin position="386"/>
        <end position="407"/>
    </location>
</feature>
<dbReference type="InterPro" id="IPR036034">
    <property type="entry name" value="PDZ_sf"/>
</dbReference>
<feature type="compositionally biased region" description="Polar residues" evidence="5">
    <location>
        <begin position="1204"/>
        <end position="1217"/>
    </location>
</feature>
<gene>
    <name evidence="10" type="ORF">B7P43_G12863</name>
</gene>
<feature type="region of interest" description="Disordered" evidence="5">
    <location>
        <begin position="111"/>
        <end position="136"/>
    </location>
</feature>
<dbReference type="GO" id="GO:0005634">
    <property type="term" value="C:nucleus"/>
    <property type="evidence" value="ECO:0007669"/>
    <property type="project" value="TreeGrafter"/>
</dbReference>
<evidence type="ECO:0000259" key="9">
    <source>
        <dbReference type="PROSITE" id="PS50898"/>
    </source>
</evidence>
<feature type="compositionally biased region" description="Basic and acidic residues" evidence="5">
    <location>
        <begin position="1345"/>
        <end position="1363"/>
    </location>
</feature>
<dbReference type="PRINTS" id="PR01301">
    <property type="entry name" value="RGSPROTEIN"/>
</dbReference>
<dbReference type="InterPro" id="IPR029071">
    <property type="entry name" value="Ubiquitin-like_domsf"/>
</dbReference>
<dbReference type="Gene3D" id="2.30.42.10">
    <property type="match status" value="1"/>
</dbReference>
<evidence type="ECO:0000313" key="11">
    <source>
        <dbReference type="Proteomes" id="UP000235965"/>
    </source>
</evidence>
<dbReference type="InterPro" id="IPR016137">
    <property type="entry name" value="RGS"/>
</dbReference>
<evidence type="ECO:0000259" key="6">
    <source>
        <dbReference type="PROSITE" id="PS01179"/>
    </source>
</evidence>
<dbReference type="InterPro" id="IPR036305">
    <property type="entry name" value="RGS_sf"/>
</dbReference>
<dbReference type="CDD" id="cd06710">
    <property type="entry name" value="PDZ_RGS12-like"/>
    <property type="match status" value="1"/>
</dbReference>
<dbReference type="InterPro" id="IPR011993">
    <property type="entry name" value="PH-like_dom_sf"/>
</dbReference>
<dbReference type="Gene3D" id="3.10.20.90">
    <property type="entry name" value="Phosphatidylinositol 3-kinase Catalytic Subunit, Chain A, domain 1"/>
    <property type="match status" value="2"/>
</dbReference>
<dbReference type="FunFam" id="1.10.167.10:FF:000001">
    <property type="entry name" value="Putative regulator of g-protein signaling 12"/>
    <property type="match status" value="1"/>
</dbReference>
<dbReference type="SMART" id="SM00455">
    <property type="entry name" value="RBD"/>
    <property type="match status" value="2"/>
</dbReference>
<dbReference type="Pfam" id="PF00595">
    <property type="entry name" value="PDZ"/>
    <property type="match status" value="1"/>
</dbReference>
<sequence>MHPIRRRKKRPNYGVRTVEVSRGKNGFGFTISGQQPCILSCIVAGSPAEKAGLRPGDYLVAVNGQSVSKVPHDDVVRLIGCSSGILKLQIAENYYSDSSDEDAIIPARPKPKYMHKPRNGGHNQRTTASSQQSRGAKIVRDLRTGAMYEQQVEPSAMLQSPGKSDPPLSQQWEPPVPLPLPRPRFYPHPQTEESCEQDRDKVEFRALVGYLGTIEMPKKLQPGSRLQVVRSCIKRLRTEKRAHTLVLMSIHTHSLTLTNCHKVTLAEYPSDRVTFCGTSSDEERRFFGIITTAVRSVEDENDGRELVHSSSCHVFAIELRLHGIHGEHAGKADAFSLHCTVDAATGFCTEFPSSSDPIISAIKVLCSSQETGTAGNPYVEEPLVANSPQPSNASSITTTASSNSDSGIGFRDDCGNQSDRILVVDVQNQRLHIQQMVNSNCEVQQGNISGVNQPKSCMYGLTGSANSRLVKRPDDRLTVRVMPDPVMNLSGTLAVSSHSRSPLSSSSSEGENHEQKSNPCIEIYSEQVDVPVYDFSSYCGETALSKNMATRSNDDMSVSSGTNKSQDQLNLQYKHNMYKNFMTNKTVSQCFHTNIKEKSVNDANYNFPRFPLIVKSARSVGAMNIGSVQSHDAVLSCKLSPKVFGTPLRPMTHSLEDLKVTEVPNDEKDPLAASLSLSSRGQHWGSLQDLRSFVVNCFEASPPPKDMNRPQLKKWGVATFTATKTFVRATTGPRAGKRISRNLQRSSSDEGVFSKHEGHDPGVELLQEDERERGVASWATSFEKLLGDPAGLHTFAEFLKKEFSHENIYFWVACEKYRSLSSPTERTISARDIFERHLCLGALEPVNVDSHARQATQDGLTDAASTLFLQAQKQIFNLMKFDSYPRFLKSDLYKECLVRELSGQELPFPGGDNLDTGLQLHGTGSYPSHSKLKKSRSDAEDRHRKSLLPWHRKNRSKSKDRGESEYNKLRMLQQKHDTEDTVSVRSDVTSSRSSLASWDLALRGSFSRQSVTSGEGESCCTLCRVILPDGATTVVQTRSSESVRDLVLRLLDKRGLHYSAFEVFDGTSVKPLSLDEDSTILAGKEVHVEQRAVFRLDLPNRKTVGVKAKIDKSLGEILRPILHKYGYKLELVTLCLMSENEVVEISAPVISVDSQRLQVLTRSAEAWKNEVAHTVASQHRLKVAGPTLDEITNRVFEELLQGKATETTHTASDQGSIRSEDWGSEHSSGIFGRFLRRDSALLDKVRESRVKGKKAFGISKHVGDESEAKVVPTSHPKPPLITKWKVGVKLQGRSESDELYEGLKRAQRSRLEDQRGTEINFELPDFLKDKENAPQTGKKFRKLRRGEENTSKVCEPSELHPESQHASNSQERLPAGTSGTRCGYHTDRTTPGALVTRLLDQSFVAEGVIPSPHQAEEYFLGHRPDPNKLDKTHHGDISGAGSSLENTLVELNPLEATLTCVDSRDEVNQGLNRLHQHSEPPPLPPKPKHLPLKTSMWESSSNASGSTNPSTFRAPGDSANSRFLRPTEVKRDVRVCRSRRTVYLDQPSSSFV</sequence>
<comment type="subcellular location">
    <subcellularLocation>
        <location evidence="1">Cytoplasm</location>
    </subcellularLocation>
</comment>
<dbReference type="SUPFAM" id="SSF50729">
    <property type="entry name" value="PH domain-like"/>
    <property type="match status" value="1"/>
</dbReference>
<feature type="compositionally biased region" description="Low complexity" evidence="5">
    <location>
        <begin position="391"/>
        <end position="406"/>
    </location>
</feature>
<evidence type="ECO:0000256" key="3">
    <source>
        <dbReference type="ARBA" id="ARBA00022490"/>
    </source>
</evidence>
<protein>
    <recommendedName>
        <fullName evidence="12">Regulator of G-protein signaling loco</fullName>
    </recommendedName>
</protein>
<evidence type="ECO:0000313" key="10">
    <source>
        <dbReference type="EMBL" id="PNF30397.1"/>
    </source>
</evidence>
<feature type="compositionally biased region" description="Polar residues" evidence="5">
    <location>
        <begin position="157"/>
        <end position="172"/>
    </location>
</feature>
<evidence type="ECO:0000256" key="5">
    <source>
        <dbReference type="SAM" id="MobiDB-lite"/>
    </source>
</evidence>
<dbReference type="PROSITE" id="PS50106">
    <property type="entry name" value="PDZ"/>
    <property type="match status" value="1"/>
</dbReference>
<keyword evidence="11" id="KW-1185">Reference proteome</keyword>
<dbReference type="Proteomes" id="UP000235965">
    <property type="component" value="Unassembled WGS sequence"/>
</dbReference>
<dbReference type="STRING" id="105785.A0A2J7QP75"/>
<dbReference type="GO" id="GO:0008277">
    <property type="term" value="P:regulation of G protein-coupled receptor signaling pathway"/>
    <property type="evidence" value="ECO:0007669"/>
    <property type="project" value="TreeGrafter"/>
</dbReference>
<dbReference type="Gene3D" id="1.10.167.10">
    <property type="entry name" value="Regulator of G-protein Signalling 4, domain 2"/>
    <property type="match status" value="1"/>
</dbReference>
<feature type="region of interest" description="Disordered" evidence="5">
    <location>
        <begin position="1329"/>
        <end position="1383"/>
    </location>
</feature>
<evidence type="ECO:0000259" key="7">
    <source>
        <dbReference type="PROSITE" id="PS50106"/>
    </source>
</evidence>
<dbReference type="InterPro" id="IPR024066">
    <property type="entry name" value="RGS_subdom1/3"/>
</dbReference>
<dbReference type="SUPFAM" id="SSF48097">
    <property type="entry name" value="Regulator of G-protein signaling, RGS"/>
    <property type="match status" value="1"/>
</dbReference>
<evidence type="ECO:0000256" key="2">
    <source>
        <dbReference type="ARBA" id="ARBA00022468"/>
    </source>
</evidence>
<keyword evidence="3" id="KW-0963">Cytoplasm</keyword>